<keyword evidence="4" id="KW-0175">Coiled coil</keyword>
<feature type="region of interest" description="Disordered" evidence="5">
    <location>
        <begin position="99"/>
        <end position="187"/>
    </location>
</feature>
<feature type="compositionally biased region" description="Basic residues" evidence="5">
    <location>
        <begin position="208"/>
        <end position="219"/>
    </location>
</feature>
<dbReference type="Pfam" id="PF06657">
    <property type="entry name" value="Cep57_MT_bd"/>
    <property type="match status" value="1"/>
</dbReference>
<dbReference type="InterPro" id="IPR025925">
    <property type="entry name" value="PPC89_CLD"/>
</dbReference>
<feature type="compositionally biased region" description="Basic and acidic residues" evidence="5">
    <location>
        <begin position="636"/>
        <end position="654"/>
    </location>
</feature>
<keyword evidence="9" id="KW-1185">Reference proteome</keyword>
<feature type="region of interest" description="Disordered" evidence="5">
    <location>
        <begin position="636"/>
        <end position="660"/>
    </location>
</feature>
<dbReference type="AlphaFoldDB" id="A0A084G4V1"/>
<dbReference type="Pfam" id="PF14197">
    <property type="entry name" value="Cep57_CLD_2"/>
    <property type="match status" value="2"/>
</dbReference>
<dbReference type="HOGENOM" id="CLU_005779_0_0_1"/>
<dbReference type="InterPro" id="IPR024957">
    <property type="entry name" value="Cep57_MT-bd_dom"/>
</dbReference>
<proteinExistence type="predicted"/>
<dbReference type="RefSeq" id="XP_016642162.1">
    <property type="nucleotide sequence ID" value="XM_016787847.1"/>
</dbReference>
<dbReference type="VEuPathDB" id="FungiDB:SAPIO_CDS5539"/>
<evidence type="ECO:0000256" key="1">
    <source>
        <dbReference type="ARBA" id="ARBA00004267"/>
    </source>
</evidence>
<dbReference type="EMBL" id="JOWA01000099">
    <property type="protein sequence ID" value="KEZ42363.1"/>
    <property type="molecule type" value="Genomic_DNA"/>
</dbReference>
<dbReference type="Proteomes" id="UP000028545">
    <property type="component" value="Unassembled WGS sequence"/>
</dbReference>
<feature type="region of interest" description="Disordered" evidence="5">
    <location>
        <begin position="200"/>
        <end position="233"/>
    </location>
</feature>
<evidence type="ECO:0000256" key="2">
    <source>
        <dbReference type="ARBA" id="ARBA00022490"/>
    </source>
</evidence>
<dbReference type="OMA" id="MKSDQIY"/>
<dbReference type="PANTHER" id="PTHR19336">
    <property type="entry name" value="UNCHARACTERIZED DUF1167"/>
    <property type="match status" value="1"/>
</dbReference>
<feature type="compositionally biased region" description="Polar residues" evidence="5">
    <location>
        <begin position="841"/>
        <end position="851"/>
    </location>
</feature>
<feature type="compositionally biased region" description="Polar residues" evidence="5">
    <location>
        <begin position="220"/>
        <end position="231"/>
    </location>
</feature>
<evidence type="ECO:0000313" key="9">
    <source>
        <dbReference type="Proteomes" id="UP000028545"/>
    </source>
</evidence>
<feature type="domain" description="PPC89 centrosome localisation" evidence="7">
    <location>
        <begin position="572"/>
        <end position="635"/>
    </location>
</feature>
<feature type="coiled-coil region" evidence="4">
    <location>
        <begin position="334"/>
        <end position="582"/>
    </location>
</feature>
<feature type="region of interest" description="Disordered" evidence="5">
    <location>
        <begin position="15"/>
        <end position="41"/>
    </location>
</feature>
<feature type="region of interest" description="Disordered" evidence="5">
    <location>
        <begin position="747"/>
        <end position="851"/>
    </location>
</feature>
<organism evidence="8 9">
    <name type="scientific">Pseudallescheria apiosperma</name>
    <name type="common">Scedosporium apiospermum</name>
    <dbReference type="NCBI Taxonomy" id="563466"/>
    <lineage>
        <taxon>Eukaryota</taxon>
        <taxon>Fungi</taxon>
        <taxon>Dikarya</taxon>
        <taxon>Ascomycota</taxon>
        <taxon>Pezizomycotina</taxon>
        <taxon>Sordariomycetes</taxon>
        <taxon>Hypocreomycetidae</taxon>
        <taxon>Microascales</taxon>
        <taxon>Microascaceae</taxon>
        <taxon>Scedosporium</taxon>
    </lineage>
</organism>
<feature type="compositionally biased region" description="Polar residues" evidence="5">
    <location>
        <begin position="785"/>
        <end position="808"/>
    </location>
</feature>
<dbReference type="GeneID" id="27724611"/>
<feature type="domain" description="PPC89 centrosome localisation" evidence="7">
    <location>
        <begin position="387"/>
        <end position="452"/>
    </location>
</feature>
<dbReference type="Gene3D" id="6.10.250.3110">
    <property type="match status" value="1"/>
</dbReference>
<gene>
    <name evidence="8" type="ORF">SAPIO_CDS5539</name>
</gene>
<feature type="compositionally biased region" description="Low complexity" evidence="5">
    <location>
        <begin position="809"/>
        <end position="824"/>
    </location>
</feature>
<feature type="compositionally biased region" description="Polar residues" evidence="5">
    <location>
        <begin position="165"/>
        <end position="186"/>
    </location>
</feature>
<keyword evidence="2" id="KW-0963">Cytoplasm</keyword>
<feature type="domain" description="Cep57 centrosome microtubule-binding" evidence="6">
    <location>
        <begin position="937"/>
        <end position="1013"/>
    </location>
</feature>
<dbReference type="GO" id="GO:0008017">
    <property type="term" value="F:microtubule binding"/>
    <property type="evidence" value="ECO:0007669"/>
    <property type="project" value="InterPro"/>
</dbReference>
<name>A0A084G4V1_PSEDA</name>
<accession>A0A084G4V1</accession>
<keyword evidence="3" id="KW-0206">Cytoskeleton</keyword>
<evidence type="ECO:0000256" key="5">
    <source>
        <dbReference type="SAM" id="MobiDB-lite"/>
    </source>
</evidence>
<feature type="coiled-coil region" evidence="4">
    <location>
        <begin position="953"/>
        <end position="1006"/>
    </location>
</feature>
<dbReference type="Gene3D" id="1.20.58.90">
    <property type="match status" value="1"/>
</dbReference>
<comment type="subcellular location">
    <subcellularLocation>
        <location evidence="1">Cytoplasm</location>
        <location evidence="1">Cytoskeleton</location>
        <location evidence="1">Microtubule organizing center</location>
    </subcellularLocation>
</comment>
<dbReference type="KEGG" id="sapo:SAPIO_CDS5539"/>
<evidence type="ECO:0000259" key="7">
    <source>
        <dbReference type="Pfam" id="PF14197"/>
    </source>
</evidence>
<feature type="compositionally biased region" description="Polar residues" evidence="5">
    <location>
        <begin position="20"/>
        <end position="41"/>
    </location>
</feature>
<dbReference type="PANTHER" id="PTHR19336:SF9">
    <property type="entry name" value="SPINDLE POLE BODY PROTEIN PPC89"/>
    <property type="match status" value="1"/>
</dbReference>
<reference evidence="8 9" key="1">
    <citation type="journal article" date="2014" name="Genome Announc.">
        <title>Draft genome sequence of the pathogenic fungus Scedosporium apiospermum.</title>
        <authorList>
            <person name="Vandeputte P."/>
            <person name="Ghamrawi S."/>
            <person name="Rechenmann M."/>
            <person name="Iltis A."/>
            <person name="Giraud S."/>
            <person name="Fleury M."/>
            <person name="Thornton C."/>
            <person name="Delhaes L."/>
            <person name="Meyer W."/>
            <person name="Papon N."/>
            <person name="Bouchara J.P."/>
        </authorList>
    </citation>
    <scope>NUCLEOTIDE SEQUENCE [LARGE SCALE GENOMIC DNA]</scope>
    <source>
        <strain evidence="8 9">IHEM 14462</strain>
    </source>
</reference>
<evidence type="ECO:0000256" key="3">
    <source>
        <dbReference type="ARBA" id="ARBA00023212"/>
    </source>
</evidence>
<protein>
    <recommendedName>
        <fullName evidence="10">Rhoptry protein</fullName>
    </recommendedName>
</protein>
<evidence type="ECO:0008006" key="10">
    <source>
        <dbReference type="Google" id="ProtNLM"/>
    </source>
</evidence>
<comment type="caution">
    <text evidence="8">The sequence shown here is derived from an EMBL/GenBank/DDBJ whole genome shotgun (WGS) entry which is preliminary data.</text>
</comment>
<feature type="compositionally biased region" description="Polar residues" evidence="5">
    <location>
        <begin position="128"/>
        <end position="140"/>
    </location>
</feature>
<dbReference type="GO" id="GO:0005815">
    <property type="term" value="C:microtubule organizing center"/>
    <property type="evidence" value="ECO:0007669"/>
    <property type="project" value="UniProtKB-SubCell"/>
</dbReference>
<evidence type="ECO:0000313" key="8">
    <source>
        <dbReference type="EMBL" id="KEZ42363.1"/>
    </source>
</evidence>
<evidence type="ECO:0000259" key="6">
    <source>
        <dbReference type="Pfam" id="PF06657"/>
    </source>
</evidence>
<sequence length="1055" mass="119027">MDTDAASRYRSRILREMNANRDNPFNSPPSSTGSHGTVSPTLTSVLSDIDGESTRKLNADIARITGKKFQVNWEAAHQKWPEFYDLPSKRVPKENRTNLYSTHLDNNDDDSTEDAWKGSNRTRAEMQPSVQNESDTSTVLSGKAQHLRSASAQFDRRDFQRHSPLAQTHSRSPSGPQHTANVSSRRTSADALLNRLRASTASPDRARHSLNQHTSHRHSSGSNFAKFSPSVQKALDRQVPISTPGNGNTTARSFCMPDISYLGDFVSGTLRFNGTVKNGVPILVKHGKVIDLNTRQPPNDHADVDGFEVPEDEERIFVSMDMIRDEIIALQDHHDGMQKYAEELQVEVEQLRTQIMQLKMRRSVDSGFGSEPDGSMYEQLLSEKKRLEEKVEELQKLLDEANRKLNDEGRNSDTLTIERDRALKKLQDACHNIGDLMDKLDSREQELRNTQKQLDITFQSKDVNNTLRDELESTKRAHESSLREVSSLKETIQKLREAQKNQQSEIESLRTDTISLRREQETLMTENRSLRSNARALMTEIEGLRHTAENAQQEMDAAREEIDSLQQEVQVLEQEKATFKEDNDSLVRHNEKYFTENKLLRRENSGFERSLHDLHDENLQLKEEVEFLKKQLDHVRPTGREDDLSGPFSRHDEDNMTSGFTVPDITLQRKEVEVTEEAATETDMLPPADLTTQTNEIADDQEDKSMDIRETIEKDDSVVVATETQTKNRKKTKSVRDNTSQRVAFSVPEPAPQETKAKPNIAAKRRNVAPRETSKNDFAGPVNFTLDQESTGYQSAEPTQTHQLTQNNTKSQTVHLTTTKTTQRSSKRTININGPRPASRTGYQRSAASTGQVSVENTVNSIASVLNRAACPALSEQARRILDGLCEHNCRNCVVCSRIVGHRGTISAADRAEGKKRITIARPVPVTDRMNECSEDPTMRPSQPPGQALAIVIKGLEDEAAHMSMELTKLQAQYNISDKSLGKRERHDLVSEIQQLLKKLEVKNDQIYALYDVLEGQKQAGQAMSDEELEMTIFSITGMSVRDVTDNLTWNGIEG</sequence>
<dbReference type="OrthoDB" id="76453at2759"/>
<dbReference type="InterPro" id="IPR051756">
    <property type="entry name" value="Centrosomal_MT-associated"/>
</dbReference>
<evidence type="ECO:0000256" key="4">
    <source>
        <dbReference type="SAM" id="Coils"/>
    </source>
</evidence>